<feature type="compositionally biased region" description="Low complexity" evidence="1">
    <location>
        <begin position="123"/>
        <end position="147"/>
    </location>
</feature>
<feature type="chain" id="PRO_5031452632" description="Collagen-like protein" evidence="2">
    <location>
        <begin position="27"/>
        <end position="221"/>
    </location>
</feature>
<feature type="region of interest" description="Disordered" evidence="1">
    <location>
        <begin position="74"/>
        <end position="221"/>
    </location>
</feature>
<dbReference type="AlphaFoldDB" id="A0A7Y8C1Z2"/>
<reference evidence="3 4" key="1">
    <citation type="submission" date="2020-04" db="EMBL/GenBank/DDBJ databases">
        <title>Molecular characterization of pseudomonads from Agaricus bisporus reveal novel blotch 2 pathogens in Western Europe.</title>
        <authorList>
            <person name="Taparia T."/>
            <person name="Krijger M."/>
            <person name="Haynes E."/>
            <person name="Elpinstone J.G."/>
            <person name="Noble R."/>
            <person name="Van Der Wolf J."/>
        </authorList>
    </citation>
    <scope>NUCLEOTIDE SEQUENCE [LARGE SCALE GENOMIC DNA]</scope>
    <source>
        <strain evidence="3 4">H7001</strain>
    </source>
</reference>
<feature type="signal peptide" evidence="2">
    <location>
        <begin position="1"/>
        <end position="26"/>
    </location>
</feature>
<dbReference type="InterPro" id="IPR008160">
    <property type="entry name" value="Collagen"/>
</dbReference>
<sequence length="221" mass="22531">MSPKKNRLAVAMTLALNSLLAQQVLAQGLQGQLSSLAPGSYSENHTWPTYNGAQWININGDEQYVYLAHLRPDGSAETDRKPYLNPYPAPGAGQQTTPPQRPVAQHRPPAISAPSSGGGQGVVSGPQGPQGERGNDGQTGPQGPQGDRGQDGATGPQGSQGERGKDGQTGPKGPKGDRGQDGATGPQGPQGERGKDGQTGPQGPQGDRGQDGAIGPQGPQG</sequence>
<evidence type="ECO:0000313" key="4">
    <source>
        <dbReference type="Proteomes" id="UP000539985"/>
    </source>
</evidence>
<proteinExistence type="predicted"/>
<feature type="non-terminal residue" evidence="3">
    <location>
        <position position="221"/>
    </location>
</feature>
<comment type="caution">
    <text evidence="3">The sequence shown here is derived from an EMBL/GenBank/DDBJ whole genome shotgun (WGS) entry which is preliminary data.</text>
</comment>
<organism evidence="3 4">
    <name type="scientific">Pseudomonas gingeri</name>
    <dbReference type="NCBI Taxonomy" id="117681"/>
    <lineage>
        <taxon>Bacteria</taxon>
        <taxon>Pseudomonadati</taxon>
        <taxon>Pseudomonadota</taxon>
        <taxon>Gammaproteobacteria</taxon>
        <taxon>Pseudomonadales</taxon>
        <taxon>Pseudomonadaceae</taxon>
        <taxon>Pseudomonas</taxon>
    </lineage>
</organism>
<protein>
    <recommendedName>
        <fullName evidence="5">Collagen-like protein</fullName>
    </recommendedName>
</protein>
<gene>
    <name evidence="3" type="ORF">HX882_09050</name>
</gene>
<name>A0A7Y8C1Z2_9PSED</name>
<evidence type="ECO:0000256" key="2">
    <source>
        <dbReference type="SAM" id="SignalP"/>
    </source>
</evidence>
<dbReference type="Proteomes" id="UP000539985">
    <property type="component" value="Unassembled WGS sequence"/>
</dbReference>
<evidence type="ECO:0008006" key="5">
    <source>
        <dbReference type="Google" id="ProtNLM"/>
    </source>
</evidence>
<dbReference type="EMBL" id="JACAQB010000005">
    <property type="protein sequence ID" value="NWB96034.1"/>
    <property type="molecule type" value="Genomic_DNA"/>
</dbReference>
<keyword evidence="2" id="KW-0732">Signal</keyword>
<evidence type="ECO:0000313" key="3">
    <source>
        <dbReference type="EMBL" id="NWB96034.1"/>
    </source>
</evidence>
<evidence type="ECO:0000256" key="1">
    <source>
        <dbReference type="SAM" id="MobiDB-lite"/>
    </source>
</evidence>
<feature type="compositionally biased region" description="Low complexity" evidence="1">
    <location>
        <begin position="198"/>
        <end position="207"/>
    </location>
</feature>
<dbReference type="Pfam" id="PF01391">
    <property type="entry name" value="Collagen"/>
    <property type="match status" value="1"/>
</dbReference>
<dbReference type="PANTHER" id="PTHR24637">
    <property type="entry name" value="COLLAGEN"/>
    <property type="match status" value="1"/>
</dbReference>
<accession>A0A7Y8C1Z2</accession>